<reference evidence="3" key="1">
    <citation type="submission" date="2017-09" db="EMBL/GenBank/DDBJ databases">
        <title>Depth-based differentiation of microbial function through sediment-hosted aquifers and enrichment of novel symbionts in the deep terrestrial subsurface.</title>
        <authorList>
            <person name="Probst A.J."/>
            <person name="Ladd B."/>
            <person name="Jarett J.K."/>
            <person name="Geller-Mcgrath D.E."/>
            <person name="Sieber C.M.K."/>
            <person name="Emerson J.B."/>
            <person name="Anantharaman K."/>
            <person name="Thomas B.C."/>
            <person name="Malmstrom R."/>
            <person name="Stieglmeier M."/>
            <person name="Klingl A."/>
            <person name="Woyke T."/>
            <person name="Ryan C.M."/>
            <person name="Banfield J.F."/>
        </authorList>
    </citation>
    <scope>NUCLEOTIDE SEQUENCE [LARGE SCALE GENOMIC DNA]</scope>
</reference>
<dbReference type="Proteomes" id="UP000230093">
    <property type="component" value="Unassembled WGS sequence"/>
</dbReference>
<evidence type="ECO:0000313" key="2">
    <source>
        <dbReference type="EMBL" id="PIS09291.1"/>
    </source>
</evidence>
<feature type="transmembrane region" description="Helical" evidence="1">
    <location>
        <begin position="76"/>
        <end position="107"/>
    </location>
</feature>
<evidence type="ECO:0000256" key="1">
    <source>
        <dbReference type="SAM" id="Phobius"/>
    </source>
</evidence>
<comment type="caution">
    <text evidence="2">The sequence shown here is derived from an EMBL/GenBank/DDBJ whole genome shotgun (WGS) entry which is preliminary data.</text>
</comment>
<evidence type="ECO:0000313" key="3">
    <source>
        <dbReference type="Proteomes" id="UP000230093"/>
    </source>
</evidence>
<keyword evidence="1" id="KW-0812">Transmembrane</keyword>
<proteinExistence type="predicted"/>
<keyword evidence="1" id="KW-1133">Transmembrane helix</keyword>
<name>A0A2H0W9F8_9BACT</name>
<feature type="transmembrane region" description="Helical" evidence="1">
    <location>
        <begin position="12"/>
        <end position="31"/>
    </location>
</feature>
<dbReference type="AlphaFoldDB" id="A0A2H0W9F8"/>
<keyword evidence="1" id="KW-0472">Membrane</keyword>
<sequence>MPKRRRKNFFPTLILIFFFWTTLILMVFFLDPETIKDILIPNFYLPFFVSLFLALFFTLSIIFINTKKGLIFSLGIICFFILRLFGLGNVLNVFLILGLLLAFNYYFTHHP</sequence>
<feature type="transmembrane region" description="Helical" evidence="1">
    <location>
        <begin position="43"/>
        <end position="64"/>
    </location>
</feature>
<protein>
    <submittedName>
        <fullName evidence="2">Uncharacterized protein</fullName>
    </submittedName>
</protein>
<dbReference type="EMBL" id="PEZT01000012">
    <property type="protein sequence ID" value="PIS09291.1"/>
    <property type="molecule type" value="Genomic_DNA"/>
</dbReference>
<accession>A0A2H0W9F8</accession>
<organism evidence="2 3">
    <name type="scientific">Candidatus Beckwithbacteria bacterium CG10_big_fil_rev_8_21_14_0_10_34_10</name>
    <dbReference type="NCBI Taxonomy" id="1974495"/>
    <lineage>
        <taxon>Bacteria</taxon>
        <taxon>Candidatus Beckwithiibacteriota</taxon>
    </lineage>
</organism>
<gene>
    <name evidence="2" type="ORF">COT75_02180</name>
</gene>